<feature type="transmembrane region" description="Helical" evidence="7">
    <location>
        <begin position="484"/>
        <end position="501"/>
    </location>
</feature>
<evidence type="ECO:0000256" key="1">
    <source>
        <dbReference type="ARBA" id="ARBA00004141"/>
    </source>
</evidence>
<dbReference type="PROSITE" id="PS00211">
    <property type="entry name" value="ABC_TRANSPORTER_1"/>
    <property type="match status" value="1"/>
</dbReference>
<dbReference type="InterPro" id="IPR017871">
    <property type="entry name" value="ABC_transporter-like_CS"/>
</dbReference>
<evidence type="ECO:0000256" key="4">
    <source>
        <dbReference type="ARBA" id="ARBA00022840"/>
    </source>
</evidence>
<dbReference type="Pfam" id="PF00005">
    <property type="entry name" value="ABC_tran"/>
    <property type="match status" value="1"/>
</dbReference>
<dbReference type="SUPFAM" id="SSF52540">
    <property type="entry name" value="P-loop containing nucleoside triphosphate hydrolases"/>
    <property type="match status" value="1"/>
</dbReference>
<dbReference type="InterPro" id="IPR003593">
    <property type="entry name" value="AAA+_ATPase"/>
</dbReference>
<evidence type="ECO:0000256" key="7">
    <source>
        <dbReference type="SAM" id="Phobius"/>
    </source>
</evidence>
<dbReference type="CDD" id="cd03263">
    <property type="entry name" value="ABC_subfamily_A"/>
    <property type="match status" value="1"/>
</dbReference>
<protein>
    <submittedName>
        <fullName evidence="9">ATP-binding cassette protein 5</fullName>
    </submittedName>
</protein>
<keyword evidence="10" id="KW-1185">Reference proteome</keyword>
<dbReference type="Gene3D" id="3.40.50.300">
    <property type="entry name" value="P-loop containing nucleotide triphosphate hydrolases"/>
    <property type="match status" value="1"/>
</dbReference>
<evidence type="ECO:0000256" key="5">
    <source>
        <dbReference type="ARBA" id="ARBA00022989"/>
    </source>
</evidence>
<feature type="transmembrane region" description="Helical" evidence="7">
    <location>
        <begin position="311"/>
        <end position="336"/>
    </location>
</feature>
<comment type="subcellular location">
    <subcellularLocation>
        <location evidence="1">Membrane</location>
        <topology evidence="1">Multi-pass membrane protein</topology>
    </subcellularLocation>
</comment>
<accession>A0ABQ5KU65</accession>
<evidence type="ECO:0000313" key="9">
    <source>
        <dbReference type="EMBL" id="GKT35989.1"/>
    </source>
</evidence>
<dbReference type="EMBL" id="BQXS01011110">
    <property type="protein sequence ID" value="GKT35989.1"/>
    <property type="molecule type" value="Genomic_DNA"/>
</dbReference>
<dbReference type="PANTHER" id="PTHR19229">
    <property type="entry name" value="ATP-BINDING CASSETTE TRANSPORTER SUBFAMILY A ABCA"/>
    <property type="match status" value="1"/>
</dbReference>
<feature type="transmembrane region" description="Helical" evidence="7">
    <location>
        <begin position="421"/>
        <end position="442"/>
    </location>
</feature>
<keyword evidence="4 9" id="KW-0067">ATP-binding</keyword>
<keyword evidence="2 7" id="KW-0812">Transmembrane</keyword>
<feature type="transmembrane region" description="Helical" evidence="7">
    <location>
        <begin position="272"/>
        <end position="290"/>
    </location>
</feature>
<comment type="caution">
    <text evidence="9">The sequence shown here is derived from an EMBL/GenBank/DDBJ whole genome shotgun (WGS) entry which is preliminary data.</text>
</comment>
<evidence type="ECO:0000313" key="10">
    <source>
        <dbReference type="Proteomes" id="UP001057375"/>
    </source>
</evidence>
<dbReference type="PROSITE" id="PS50893">
    <property type="entry name" value="ABC_TRANSPORTER_2"/>
    <property type="match status" value="1"/>
</dbReference>
<dbReference type="GO" id="GO:0005524">
    <property type="term" value="F:ATP binding"/>
    <property type="evidence" value="ECO:0007669"/>
    <property type="project" value="UniProtKB-KW"/>
</dbReference>
<proteinExistence type="predicted"/>
<organism evidence="9 10">
    <name type="scientific">Aduncisulcus paluster</name>
    <dbReference type="NCBI Taxonomy" id="2918883"/>
    <lineage>
        <taxon>Eukaryota</taxon>
        <taxon>Metamonada</taxon>
        <taxon>Carpediemonas-like organisms</taxon>
        <taxon>Aduncisulcus</taxon>
    </lineage>
</organism>
<evidence type="ECO:0000256" key="6">
    <source>
        <dbReference type="ARBA" id="ARBA00023136"/>
    </source>
</evidence>
<feature type="domain" description="ABC transporter" evidence="8">
    <location>
        <begin position="649"/>
        <end position="928"/>
    </location>
</feature>
<keyword evidence="3" id="KW-0547">Nucleotide-binding</keyword>
<keyword evidence="6 7" id="KW-0472">Membrane</keyword>
<evidence type="ECO:0000256" key="3">
    <source>
        <dbReference type="ARBA" id="ARBA00022741"/>
    </source>
</evidence>
<gene>
    <name evidence="9" type="ORF">ADUPG1_009036</name>
</gene>
<reference evidence="9" key="1">
    <citation type="submission" date="2022-03" db="EMBL/GenBank/DDBJ databases">
        <title>Draft genome sequence of Aduncisulcus paluster, a free-living microaerophilic Fornicata.</title>
        <authorList>
            <person name="Yuyama I."/>
            <person name="Kume K."/>
            <person name="Tamura T."/>
            <person name="Inagaki Y."/>
            <person name="Hashimoto T."/>
        </authorList>
    </citation>
    <scope>NUCLEOTIDE SEQUENCE</scope>
    <source>
        <strain evidence="9">NY0171</strain>
    </source>
</reference>
<feature type="transmembrane region" description="Helical" evidence="7">
    <location>
        <begin position="348"/>
        <end position="373"/>
    </location>
</feature>
<feature type="transmembrane region" description="Helical" evidence="7">
    <location>
        <begin position="380"/>
        <end position="401"/>
    </location>
</feature>
<dbReference type="InterPro" id="IPR027417">
    <property type="entry name" value="P-loop_NTPase"/>
</dbReference>
<dbReference type="Pfam" id="PF12698">
    <property type="entry name" value="ABC2_membrane_3"/>
    <property type="match status" value="1"/>
</dbReference>
<keyword evidence="5 7" id="KW-1133">Transmembrane helix</keyword>
<evidence type="ECO:0000256" key="2">
    <source>
        <dbReference type="ARBA" id="ARBA00022692"/>
    </source>
</evidence>
<name>A0ABQ5KU65_9EUKA</name>
<dbReference type="Proteomes" id="UP001057375">
    <property type="component" value="Unassembled WGS sequence"/>
</dbReference>
<dbReference type="SMART" id="SM00382">
    <property type="entry name" value="AAA"/>
    <property type="match status" value="1"/>
</dbReference>
<dbReference type="InterPro" id="IPR003439">
    <property type="entry name" value="ABC_transporter-like_ATP-bd"/>
</dbReference>
<evidence type="ECO:0000259" key="8">
    <source>
        <dbReference type="PROSITE" id="PS50893"/>
    </source>
</evidence>
<dbReference type="InterPro" id="IPR013525">
    <property type="entry name" value="ABC2_TM"/>
</dbReference>
<sequence length="1030" mass="116193">MAFFRHYWTLLKKEFRVTVRNPISLILQLFLPAICLLALLNQQEDPIPPVYHPQSIDLSTLPECVVPDYPVVDEGFTCDYCPVLVYAPGDNSSSDSARIAIDRIMTYVGYLHGPSSNPYPWDHEDPDVKAEEVNDDRDYQLVLDKDIIMFDSFDEMDTWLVNCPGRAAGGYVLDKITPSDPSTTEKYWRYRVMYNSTDSSDTAANIPLILNALMHRAIGVETMLASESLHFDETVVGEYAGFKNIISPYLRYFPELTDYGYLIDITATGVPVVLSLACTVFSAVVIVKLVSEKASGLRRAMATAGLKDLPFWFSFLTIRGAICILSSCILIIFGMYVVKLESMVHTSFMIQFFMYSFYFFVVTLLSTFLSTLIPSSRGAVGSAMIMFLIVAGGSLVCTVYAEDKLYPGTDDERYNDKGLLFFRGFLSILFFPLDLVHMLNLIGTYTTTSEITTDDNKQIIHEPEKFTWAMQYSDDTNYPLWHSYMYMFVSCIIFFLLTVYFDNVMEGSHGSGRSPLFIFTKDFWCPQVQKAADIDDLLIDAGVRGTEKGWDNDVKEEFNRLRYGLDMIRPDRVPDRQKAIDEFMKKKMIERKRQLDIERGISGDATDMDGLVDDEQEDIISGFNEELDRFPPVDPSDVLAPEDPEYPVVRIADLEVIYRKWRCCTSSKDFQAVNRVFFSIKRNTIFGLLGKNGAGKSTTINVLTGALEPAGGFATIMGYDTYKQRALVSEHIGLCSQFDTLWDNLTPLEHLEIFGELKGANKGDPSEIYINVMDKIEKEGGDNVQELRAKAIKLMTDSNGSYKSALTCRCVEAAFDVALLEKVDQTVGSLSGGMKRRVSLAISLMGNPVAIFLDEPTTGLDPVSRRKVWDAILRARENRVVILTTHAMEECEVLADRIGIMAHGKLRCIGTGMHLKKTYGLGYRIDLETTKKNVLRIRDEIVIPFMPDAKLVGRTGGRLSLAIPDKHSPEEKAKFARFVQALEDNEANSQRPDGIVINWSLRETGFEEVFVAITRHADKQYAEERGKYAR</sequence>
<dbReference type="InterPro" id="IPR026082">
    <property type="entry name" value="ABCA"/>
</dbReference>